<dbReference type="GO" id="GO:0005737">
    <property type="term" value="C:cytoplasm"/>
    <property type="evidence" value="ECO:0007669"/>
    <property type="project" value="TreeGrafter"/>
</dbReference>
<dbReference type="OrthoDB" id="9813771at2"/>
<evidence type="ECO:0000256" key="1">
    <source>
        <dbReference type="ARBA" id="ARBA00007665"/>
    </source>
</evidence>
<reference evidence="4 5" key="1">
    <citation type="submission" date="2013-05" db="EMBL/GenBank/DDBJ databases">
        <title>The Genome Sequence of Actinomyces europaeus ACS-120-V-COL10B.</title>
        <authorList>
            <consortium name="The Broad Institute Genomics Platform"/>
            <person name="Earl A."/>
            <person name="Ward D."/>
            <person name="Feldgarden M."/>
            <person name="Gevers D."/>
            <person name="Saerens B."/>
            <person name="Vaneechoutte M."/>
            <person name="Walker B."/>
            <person name="Young S."/>
            <person name="Zeng Q."/>
            <person name="Gargeya S."/>
            <person name="Fitzgerald M."/>
            <person name="Haas B."/>
            <person name="Abouelleil A."/>
            <person name="Allen A.W."/>
            <person name="Alvarado L."/>
            <person name="Arachchi H.M."/>
            <person name="Berlin A.M."/>
            <person name="Chapman S.B."/>
            <person name="Gainer-Dewar J."/>
            <person name="Goldberg J."/>
            <person name="Griggs A."/>
            <person name="Gujja S."/>
            <person name="Hansen M."/>
            <person name="Howarth C."/>
            <person name="Imamovic A."/>
            <person name="Ireland A."/>
            <person name="Larimer J."/>
            <person name="McCowan C."/>
            <person name="Murphy C."/>
            <person name="Pearson M."/>
            <person name="Poon T.W."/>
            <person name="Priest M."/>
            <person name="Roberts A."/>
            <person name="Saif S."/>
            <person name="Shea T."/>
            <person name="Sisk P."/>
            <person name="Sykes S."/>
            <person name="Wortman J."/>
            <person name="Nusbaum C."/>
            <person name="Birren B."/>
        </authorList>
    </citation>
    <scope>NUCLEOTIDE SEQUENCE [LARGE SCALE GENOMIC DNA]</scope>
    <source>
        <strain evidence="4 5">ACS-120-V-Col10b</strain>
    </source>
</reference>
<comment type="similarity">
    <text evidence="1">Belongs to the IMPACT family.</text>
</comment>
<dbReference type="Pfam" id="PF01205">
    <property type="entry name" value="Impact_N"/>
    <property type="match status" value="1"/>
</dbReference>
<keyword evidence="5" id="KW-1185">Reference proteome</keyword>
<evidence type="ECO:0000259" key="2">
    <source>
        <dbReference type="Pfam" id="PF01205"/>
    </source>
</evidence>
<evidence type="ECO:0000313" key="4">
    <source>
        <dbReference type="EMBL" id="EPD30714.1"/>
    </source>
</evidence>
<sequence>MRGVKTGTWVRNRLEIQRSEFITTLAQTTTEADARAFIATIREEFPDATHNCSAFVVKPEGSNEIGHSNDDGEPSGTAGAPMLEVFLRENLVGVTAVVTRYFGGVLLGAGGLIRAYSSCVSEALKLAQIVEFKDVLRFELDAPHSYAGRIEADIRARGFNITDVSYGQFATITVALDPARESEFVSLIAQLSGGDITPRAMEPTTVEVDAPH</sequence>
<name>A0A9W5RDZ5_9ACTO</name>
<feature type="domain" description="Impact N-terminal" evidence="2">
    <location>
        <begin position="18"/>
        <end position="124"/>
    </location>
</feature>
<comment type="caution">
    <text evidence="4">The sequence shown here is derived from an EMBL/GenBank/DDBJ whole genome shotgun (WGS) entry which is preliminary data.</text>
</comment>
<proteinExistence type="inferred from homology"/>
<evidence type="ECO:0008006" key="6">
    <source>
        <dbReference type="Google" id="ProtNLM"/>
    </source>
</evidence>
<dbReference type="InterPro" id="IPR001498">
    <property type="entry name" value="Impact_N"/>
</dbReference>
<dbReference type="InterPro" id="IPR035647">
    <property type="entry name" value="EFG_III/V"/>
</dbReference>
<dbReference type="Proteomes" id="UP000014387">
    <property type="component" value="Unassembled WGS sequence"/>
</dbReference>
<dbReference type="InterPro" id="IPR036956">
    <property type="entry name" value="Impact_N_sf"/>
</dbReference>
<dbReference type="Gene3D" id="3.30.230.30">
    <property type="entry name" value="Impact, N-terminal domain"/>
    <property type="match status" value="1"/>
</dbReference>
<dbReference type="SUPFAM" id="SSF54211">
    <property type="entry name" value="Ribosomal protein S5 domain 2-like"/>
    <property type="match status" value="1"/>
</dbReference>
<accession>A0A9W5RDZ5</accession>
<evidence type="ECO:0000259" key="3">
    <source>
        <dbReference type="Pfam" id="PF09186"/>
    </source>
</evidence>
<dbReference type="GO" id="GO:0006446">
    <property type="term" value="P:regulation of translational initiation"/>
    <property type="evidence" value="ECO:0007669"/>
    <property type="project" value="TreeGrafter"/>
</dbReference>
<protein>
    <recommendedName>
        <fullName evidence="6">Impact N-terminal domain-containing protein</fullName>
    </recommendedName>
</protein>
<organism evidence="4 5">
    <name type="scientific">Gleimia europaea ACS-120-V-Col10b</name>
    <dbReference type="NCBI Taxonomy" id="883069"/>
    <lineage>
        <taxon>Bacteria</taxon>
        <taxon>Bacillati</taxon>
        <taxon>Actinomycetota</taxon>
        <taxon>Actinomycetes</taxon>
        <taxon>Actinomycetales</taxon>
        <taxon>Actinomycetaceae</taxon>
        <taxon>Gleimia</taxon>
    </lineage>
</organism>
<dbReference type="AlphaFoldDB" id="A0A9W5RDZ5"/>
<dbReference type="InterPro" id="IPR020568">
    <property type="entry name" value="Ribosomal_Su5_D2-typ_SF"/>
</dbReference>
<dbReference type="Pfam" id="PF09186">
    <property type="entry name" value="DUF1949"/>
    <property type="match status" value="1"/>
</dbReference>
<dbReference type="EMBL" id="AGWN01000001">
    <property type="protein sequence ID" value="EPD30714.1"/>
    <property type="molecule type" value="Genomic_DNA"/>
</dbReference>
<dbReference type="InterPro" id="IPR023582">
    <property type="entry name" value="Impact"/>
</dbReference>
<dbReference type="RefSeq" id="WP_016443826.1">
    <property type="nucleotide sequence ID" value="NZ_KE150266.1"/>
</dbReference>
<dbReference type="PANTHER" id="PTHR16301:SF20">
    <property type="entry name" value="IMPACT FAMILY MEMBER YIGZ"/>
    <property type="match status" value="1"/>
</dbReference>
<dbReference type="SUPFAM" id="SSF54980">
    <property type="entry name" value="EF-G C-terminal domain-like"/>
    <property type="match status" value="1"/>
</dbReference>
<gene>
    <name evidence="4" type="ORF">HMPREF9238_00465</name>
</gene>
<dbReference type="PANTHER" id="PTHR16301">
    <property type="entry name" value="IMPACT-RELATED"/>
    <property type="match status" value="1"/>
</dbReference>
<evidence type="ECO:0000313" key="5">
    <source>
        <dbReference type="Proteomes" id="UP000014387"/>
    </source>
</evidence>
<dbReference type="InterPro" id="IPR015269">
    <property type="entry name" value="UPF0029_Impact_C"/>
</dbReference>
<feature type="domain" description="UPF0029" evidence="3">
    <location>
        <begin position="143"/>
        <end position="194"/>
    </location>
</feature>